<feature type="transmembrane region" description="Helical" evidence="1">
    <location>
        <begin position="25"/>
        <end position="48"/>
    </location>
</feature>
<evidence type="ECO:0000313" key="2">
    <source>
        <dbReference type="EMBL" id="KRL87467.1"/>
    </source>
</evidence>
<keyword evidence="3" id="KW-1185">Reference proteome</keyword>
<feature type="transmembrane region" description="Helical" evidence="1">
    <location>
        <begin position="322"/>
        <end position="342"/>
    </location>
</feature>
<feature type="transmembrane region" description="Helical" evidence="1">
    <location>
        <begin position="55"/>
        <end position="72"/>
    </location>
</feature>
<dbReference type="RefSeq" id="WP_025087175.1">
    <property type="nucleotide sequence ID" value="NZ_AZFT01000001.1"/>
</dbReference>
<evidence type="ECO:0000313" key="3">
    <source>
        <dbReference type="Proteomes" id="UP000051324"/>
    </source>
</evidence>
<reference evidence="2 3" key="1">
    <citation type="journal article" date="2015" name="Genome Announc.">
        <title>Expanding the biotechnology potential of lactobacilli through comparative genomics of 213 strains and associated genera.</title>
        <authorList>
            <person name="Sun Z."/>
            <person name="Harris H.M."/>
            <person name="McCann A."/>
            <person name="Guo C."/>
            <person name="Argimon S."/>
            <person name="Zhang W."/>
            <person name="Yang X."/>
            <person name="Jeffery I.B."/>
            <person name="Cooney J.C."/>
            <person name="Kagawa T.F."/>
            <person name="Liu W."/>
            <person name="Song Y."/>
            <person name="Salvetti E."/>
            <person name="Wrobel A."/>
            <person name="Rasinkangas P."/>
            <person name="Parkhill J."/>
            <person name="Rea M.C."/>
            <person name="O'Sullivan O."/>
            <person name="Ritari J."/>
            <person name="Douillard F.P."/>
            <person name="Paul Ross R."/>
            <person name="Yang R."/>
            <person name="Briner A.E."/>
            <person name="Felis G.E."/>
            <person name="de Vos W.M."/>
            <person name="Barrangou R."/>
            <person name="Klaenhammer T.R."/>
            <person name="Caufield P.W."/>
            <person name="Cui Y."/>
            <person name="Zhang H."/>
            <person name="O'Toole P.W."/>
        </authorList>
    </citation>
    <scope>NUCLEOTIDE SEQUENCE [LARGE SCALE GENOMIC DNA]</scope>
    <source>
        <strain evidence="2 3">DSM 16634</strain>
    </source>
</reference>
<feature type="transmembrane region" description="Helical" evidence="1">
    <location>
        <begin position="372"/>
        <end position="388"/>
    </location>
</feature>
<dbReference type="EMBL" id="AZFT01000001">
    <property type="protein sequence ID" value="KRL87467.1"/>
    <property type="molecule type" value="Genomic_DNA"/>
</dbReference>
<dbReference type="AlphaFoldDB" id="A0A0R1UCP7"/>
<feature type="transmembrane region" description="Helical" evidence="1">
    <location>
        <begin position="349"/>
        <end position="366"/>
    </location>
</feature>
<feature type="transmembrane region" description="Helical" evidence="1">
    <location>
        <begin position="124"/>
        <end position="144"/>
    </location>
</feature>
<dbReference type="OrthoDB" id="2085113at2"/>
<dbReference type="eggNOG" id="ENOG5032W9S">
    <property type="taxonomic scope" value="Bacteria"/>
</dbReference>
<feature type="transmembrane region" description="Helical" evidence="1">
    <location>
        <begin position="237"/>
        <end position="260"/>
    </location>
</feature>
<protein>
    <recommendedName>
        <fullName evidence="4">Polysaccharide polymerase</fullName>
    </recommendedName>
</protein>
<feature type="transmembrane region" description="Helical" evidence="1">
    <location>
        <begin position="191"/>
        <end position="208"/>
    </location>
</feature>
<feature type="transmembrane region" description="Helical" evidence="1">
    <location>
        <begin position="214"/>
        <end position="230"/>
    </location>
</feature>
<name>A0A0R1UCP7_9LACO</name>
<keyword evidence="1" id="KW-1133">Transmembrane helix</keyword>
<dbReference type="STRING" id="1423724.FC32_GL000029"/>
<keyword evidence="1" id="KW-0812">Transmembrane</keyword>
<comment type="caution">
    <text evidence="2">The sequence shown here is derived from an EMBL/GenBank/DDBJ whole genome shotgun (WGS) entry which is preliminary data.</text>
</comment>
<dbReference type="Proteomes" id="UP000051324">
    <property type="component" value="Unassembled WGS sequence"/>
</dbReference>
<proteinExistence type="predicted"/>
<dbReference type="PATRIC" id="fig|1423724.4.peg.30"/>
<keyword evidence="1" id="KW-0472">Membrane</keyword>
<feature type="transmembrane region" description="Helical" evidence="1">
    <location>
        <begin position="84"/>
        <end position="112"/>
    </location>
</feature>
<evidence type="ECO:0008006" key="4">
    <source>
        <dbReference type="Google" id="ProtNLM"/>
    </source>
</evidence>
<evidence type="ECO:0000256" key="1">
    <source>
        <dbReference type="SAM" id="Phobius"/>
    </source>
</evidence>
<accession>A0A0R1UCP7</accession>
<sequence length="394" mass="45278">MKNIVLFRENIRTKIVTCFPNLGEWVYLSAFALYLLAMALKGTMLVNFLITERGIFYLSAVPALFVMGKILFLDDYDWKELVIYLLLETLLFAVGTNANEYMIFYLLFFIVGAKGINVDRILQVYLIVNLSVIALAFIFSSSGFVKNVTVTRTDSPAVRFALGAVYPTDLASRVFFMMIAYAALKRFSFSLAEYCSYVALTALTYIVTDTRIDLMLMVLLLLCIALYRPIEKLLNHLSAWMLTAISTFYVFLIIIMGYLYSPHIGILEKINHFLSGRLFYERLAFTNYNVTPFGQFIYQNGFGGGFKVVDYFYIDASYVRTLMMHGVLVFMLMLILFYLLFARFKTEKLNYWIICLALVLLTSGIDQHLWDISYNFIFLALMATLVPIKTKKAK</sequence>
<gene>
    <name evidence="2" type="ORF">FC32_GL000029</name>
</gene>
<organism evidence="2 3">
    <name type="scientific">Ligilactobacillus apodemi DSM 16634 = JCM 16172</name>
    <dbReference type="NCBI Taxonomy" id="1423724"/>
    <lineage>
        <taxon>Bacteria</taxon>
        <taxon>Bacillati</taxon>
        <taxon>Bacillota</taxon>
        <taxon>Bacilli</taxon>
        <taxon>Lactobacillales</taxon>
        <taxon>Lactobacillaceae</taxon>
        <taxon>Ligilactobacillus</taxon>
    </lineage>
</organism>